<dbReference type="EMBL" id="QWEY01000001">
    <property type="protein sequence ID" value="RGP38591.1"/>
    <property type="molecule type" value="Genomic_DNA"/>
</dbReference>
<evidence type="ECO:0000256" key="2">
    <source>
        <dbReference type="ARBA" id="ARBA00022695"/>
    </source>
</evidence>
<dbReference type="InterPro" id="IPR029044">
    <property type="entry name" value="Nucleotide-diphossugar_trans"/>
</dbReference>
<dbReference type="PANTHER" id="PTHR42866:SF2">
    <property type="entry name" value="3-DEOXY-MANNO-OCTULOSONATE CYTIDYLYLTRANSFERASE, MITOCHONDRIAL"/>
    <property type="match status" value="1"/>
</dbReference>
<dbReference type="InterPro" id="IPR004528">
    <property type="entry name" value="KdsB"/>
</dbReference>
<dbReference type="CDD" id="cd02517">
    <property type="entry name" value="CMP-KDO-Synthetase"/>
    <property type="match status" value="1"/>
</dbReference>
<evidence type="ECO:0000256" key="3">
    <source>
        <dbReference type="ARBA" id="ARBA00022985"/>
    </source>
</evidence>
<sequence>MTDYAVVIPARLGSTRLAQKPLMDIAGKPMVIHTWERGVEAAPAEHVYVATDSEEIMEVCAKYGAQAVMTSPDCLTGTDRVAEFANTVVRDVYINLQGDEPMMPAQSIKAVIDLSCARPDQIINGWAPITEESEFRSRTIPKVVLREDGQLMYMSRAPIPGTKSDTFVFSRKQICVYGFPRNALAAFAARGAKAAHENAEDIEILRFLEMGWTVQMIELSGASIAVDTLEDLGRVREAMVIAGAK</sequence>
<dbReference type="GO" id="GO:0005829">
    <property type="term" value="C:cytosol"/>
    <property type="evidence" value="ECO:0007669"/>
    <property type="project" value="TreeGrafter"/>
</dbReference>
<keyword evidence="2 4" id="KW-0548">Nucleotidyltransferase</keyword>
<dbReference type="NCBIfam" id="NF009905">
    <property type="entry name" value="PRK13368.1"/>
    <property type="match status" value="1"/>
</dbReference>
<dbReference type="RefSeq" id="WP_118149339.1">
    <property type="nucleotide sequence ID" value="NZ_QWEY01000001.1"/>
</dbReference>
<dbReference type="GO" id="GO:0008690">
    <property type="term" value="F:3-deoxy-manno-octulosonate cytidylyltransferase activity"/>
    <property type="evidence" value="ECO:0007669"/>
    <property type="project" value="InterPro"/>
</dbReference>
<evidence type="ECO:0000313" key="4">
    <source>
        <dbReference type="EMBL" id="RGP38591.1"/>
    </source>
</evidence>
<keyword evidence="5" id="KW-1185">Reference proteome</keyword>
<dbReference type="NCBIfam" id="NF003952">
    <property type="entry name" value="PRK05450.1-5"/>
    <property type="match status" value="1"/>
</dbReference>
<keyword evidence="3" id="KW-0448">Lipopolysaccharide biosynthesis</keyword>
<dbReference type="PANTHER" id="PTHR42866">
    <property type="entry name" value="3-DEOXY-MANNO-OCTULOSONATE CYTIDYLYLTRANSFERASE"/>
    <property type="match status" value="1"/>
</dbReference>
<dbReference type="Gene3D" id="3.90.550.10">
    <property type="entry name" value="Spore Coat Polysaccharide Biosynthesis Protein SpsA, Chain A"/>
    <property type="match status" value="1"/>
</dbReference>
<dbReference type="InterPro" id="IPR003329">
    <property type="entry name" value="Cytidylyl_trans"/>
</dbReference>
<comment type="caution">
    <text evidence="4">The sequence shown here is derived from an EMBL/GenBank/DDBJ whole genome shotgun (WGS) entry which is preliminary data.</text>
</comment>
<reference evidence="4 5" key="1">
    <citation type="submission" date="2018-08" db="EMBL/GenBank/DDBJ databases">
        <title>Flavobacterium tibetense sp. nov., isolated from a wetland YonghuCo on Tibetan Plateau.</title>
        <authorList>
            <person name="Phurbu D."/>
            <person name="Lu H."/>
            <person name="Xing P."/>
        </authorList>
    </citation>
    <scope>NUCLEOTIDE SEQUENCE [LARGE SCALE GENOMIC DNA]</scope>
    <source>
        <strain evidence="4 5">DJC</strain>
    </source>
</reference>
<dbReference type="Proteomes" id="UP000284547">
    <property type="component" value="Unassembled WGS sequence"/>
</dbReference>
<dbReference type="AlphaFoldDB" id="A0A411Z692"/>
<protein>
    <submittedName>
        <fullName evidence="4">3-deoxy-manno-octulosonate cytidylyltransferase</fullName>
    </submittedName>
</protein>
<name>A0A411Z692_9RHOB</name>
<accession>A0A411Z692</accession>
<gene>
    <name evidence="4" type="ORF">D1012_00180</name>
</gene>
<evidence type="ECO:0000313" key="5">
    <source>
        <dbReference type="Proteomes" id="UP000284547"/>
    </source>
</evidence>
<keyword evidence="1 4" id="KW-0808">Transferase</keyword>
<dbReference type="GO" id="GO:0009103">
    <property type="term" value="P:lipopolysaccharide biosynthetic process"/>
    <property type="evidence" value="ECO:0007669"/>
    <property type="project" value="UniProtKB-KW"/>
</dbReference>
<dbReference type="Pfam" id="PF02348">
    <property type="entry name" value="CTP_transf_3"/>
    <property type="match status" value="1"/>
</dbReference>
<proteinExistence type="predicted"/>
<organism evidence="4 5">
    <name type="scientific">Pseudotabrizicola alkalilacus</name>
    <dbReference type="NCBI Taxonomy" id="2305252"/>
    <lineage>
        <taxon>Bacteria</taxon>
        <taxon>Pseudomonadati</taxon>
        <taxon>Pseudomonadota</taxon>
        <taxon>Alphaproteobacteria</taxon>
        <taxon>Rhodobacterales</taxon>
        <taxon>Paracoccaceae</taxon>
        <taxon>Pseudotabrizicola</taxon>
    </lineage>
</organism>
<dbReference type="SUPFAM" id="SSF53448">
    <property type="entry name" value="Nucleotide-diphospho-sugar transferases"/>
    <property type="match status" value="1"/>
</dbReference>
<dbReference type="OrthoDB" id="9815559at2"/>
<evidence type="ECO:0000256" key="1">
    <source>
        <dbReference type="ARBA" id="ARBA00022679"/>
    </source>
</evidence>